<evidence type="ECO:0000256" key="5">
    <source>
        <dbReference type="SAM" id="Phobius"/>
    </source>
</evidence>
<name>A0A7J7HBD4_CAMSI</name>
<keyword evidence="5" id="KW-0472">Membrane</keyword>
<dbReference type="CDD" id="cd17546">
    <property type="entry name" value="REC_hyHK_CKI1_RcsC-like"/>
    <property type="match status" value="1"/>
</dbReference>
<dbReference type="EMBL" id="JACBKZ010000005">
    <property type="protein sequence ID" value="KAF5949935.1"/>
    <property type="molecule type" value="Genomic_DNA"/>
</dbReference>
<feature type="transmembrane region" description="Helical" evidence="5">
    <location>
        <begin position="153"/>
        <end position="174"/>
    </location>
</feature>
<dbReference type="InterPro" id="IPR011006">
    <property type="entry name" value="CheY-like_superfamily"/>
</dbReference>
<dbReference type="InterPro" id="IPR001789">
    <property type="entry name" value="Sig_transdc_resp-reg_receiver"/>
</dbReference>
<evidence type="ECO:0000256" key="3">
    <source>
        <dbReference type="ARBA" id="ARBA00022553"/>
    </source>
</evidence>
<evidence type="ECO:0000256" key="4">
    <source>
        <dbReference type="PROSITE-ProRule" id="PRU00169"/>
    </source>
</evidence>
<dbReference type="GO" id="GO:0005634">
    <property type="term" value="C:nucleus"/>
    <property type="evidence" value="ECO:0007669"/>
    <property type="project" value="TreeGrafter"/>
</dbReference>
<evidence type="ECO:0000313" key="7">
    <source>
        <dbReference type="EMBL" id="KAF5949935.1"/>
    </source>
</evidence>
<evidence type="ECO:0000259" key="6">
    <source>
        <dbReference type="PROSITE" id="PS50110"/>
    </source>
</evidence>
<dbReference type="SMART" id="SM00448">
    <property type="entry name" value="REC"/>
    <property type="match status" value="1"/>
</dbReference>
<dbReference type="PANTHER" id="PTHR43719">
    <property type="entry name" value="TWO-COMPONENT HISTIDINE KINASE"/>
    <property type="match status" value="1"/>
</dbReference>
<accession>A0A7J7HBD4</accession>
<dbReference type="GO" id="GO:0004673">
    <property type="term" value="F:protein histidine kinase activity"/>
    <property type="evidence" value="ECO:0007669"/>
    <property type="project" value="UniProtKB-EC"/>
</dbReference>
<dbReference type="AlphaFoldDB" id="A0A7J7HBD4"/>
<reference evidence="7 8" key="2">
    <citation type="submission" date="2020-07" db="EMBL/GenBank/DDBJ databases">
        <title>Genome assembly of wild tea tree DASZ reveals pedigree and selection history of tea varieties.</title>
        <authorList>
            <person name="Zhang W."/>
        </authorList>
    </citation>
    <scope>NUCLEOTIDE SEQUENCE [LARGE SCALE GENOMIC DNA]</scope>
    <source>
        <strain evidence="8">cv. G240</strain>
        <tissue evidence="7">Leaf</tissue>
    </source>
</reference>
<keyword evidence="8" id="KW-1185">Reference proteome</keyword>
<feature type="domain" description="Response regulatory" evidence="6">
    <location>
        <begin position="1"/>
        <end position="124"/>
    </location>
</feature>
<evidence type="ECO:0000256" key="2">
    <source>
        <dbReference type="ARBA" id="ARBA00012438"/>
    </source>
</evidence>
<sequence>MPNQRLYTDMLGYVSDSGKAALEKLKPPHNSDACFMDLQMPEMDGFEATGKIRSLEREVNERIESGEATIEMFANVAHWHTPILAMTADVIQATNEECMKCGMDDYVSKPFAEEQLYSAVARFFESGLKALSSASYTESSALQRDRHHKTRHCALIFLATNYTILPSTTILASAQN</sequence>
<dbReference type="Gene3D" id="3.40.50.2300">
    <property type="match status" value="1"/>
</dbReference>
<dbReference type="GO" id="GO:0000160">
    <property type="term" value="P:phosphorelay signal transduction system"/>
    <property type="evidence" value="ECO:0007669"/>
    <property type="project" value="InterPro"/>
</dbReference>
<keyword evidence="5" id="KW-1133">Transmembrane helix</keyword>
<reference evidence="8" key="1">
    <citation type="journal article" date="2020" name="Nat. Commun.">
        <title>Genome assembly of wild tea tree DASZ reveals pedigree and selection history of tea varieties.</title>
        <authorList>
            <person name="Zhang W."/>
            <person name="Zhang Y."/>
            <person name="Qiu H."/>
            <person name="Guo Y."/>
            <person name="Wan H."/>
            <person name="Zhang X."/>
            <person name="Scossa F."/>
            <person name="Alseekh S."/>
            <person name="Zhang Q."/>
            <person name="Wang P."/>
            <person name="Xu L."/>
            <person name="Schmidt M.H."/>
            <person name="Jia X."/>
            <person name="Li D."/>
            <person name="Zhu A."/>
            <person name="Guo F."/>
            <person name="Chen W."/>
            <person name="Ni D."/>
            <person name="Usadel B."/>
            <person name="Fernie A.R."/>
            <person name="Wen W."/>
        </authorList>
    </citation>
    <scope>NUCLEOTIDE SEQUENCE [LARGE SCALE GENOMIC DNA]</scope>
    <source>
        <strain evidence="8">cv. G240</strain>
    </source>
</reference>
<feature type="modified residue" description="4-aspartylphosphate" evidence="4">
    <location>
        <position position="37"/>
    </location>
</feature>
<dbReference type="PROSITE" id="PS50110">
    <property type="entry name" value="RESPONSE_REGULATORY"/>
    <property type="match status" value="1"/>
</dbReference>
<keyword evidence="3 4" id="KW-0597">Phosphoprotein</keyword>
<protein>
    <recommendedName>
        <fullName evidence="2">histidine kinase</fullName>
        <ecNumber evidence="2">2.7.13.3</ecNumber>
    </recommendedName>
</protein>
<organism evidence="7 8">
    <name type="scientific">Camellia sinensis</name>
    <name type="common">Tea plant</name>
    <name type="synonym">Thea sinensis</name>
    <dbReference type="NCBI Taxonomy" id="4442"/>
    <lineage>
        <taxon>Eukaryota</taxon>
        <taxon>Viridiplantae</taxon>
        <taxon>Streptophyta</taxon>
        <taxon>Embryophyta</taxon>
        <taxon>Tracheophyta</taxon>
        <taxon>Spermatophyta</taxon>
        <taxon>Magnoliopsida</taxon>
        <taxon>eudicotyledons</taxon>
        <taxon>Gunneridae</taxon>
        <taxon>Pentapetalae</taxon>
        <taxon>asterids</taxon>
        <taxon>Ericales</taxon>
        <taxon>Theaceae</taxon>
        <taxon>Camellia</taxon>
    </lineage>
</organism>
<dbReference type="Proteomes" id="UP000593564">
    <property type="component" value="Unassembled WGS sequence"/>
</dbReference>
<evidence type="ECO:0000256" key="1">
    <source>
        <dbReference type="ARBA" id="ARBA00000085"/>
    </source>
</evidence>
<dbReference type="SUPFAM" id="SSF52172">
    <property type="entry name" value="CheY-like"/>
    <property type="match status" value="1"/>
</dbReference>
<comment type="catalytic activity">
    <reaction evidence="1">
        <text>ATP + protein L-histidine = ADP + protein N-phospho-L-histidine.</text>
        <dbReference type="EC" id="2.7.13.3"/>
    </reaction>
</comment>
<dbReference type="InterPro" id="IPR050956">
    <property type="entry name" value="2C_system_His_kinase"/>
</dbReference>
<keyword evidence="5" id="KW-0812">Transmembrane</keyword>
<dbReference type="PANTHER" id="PTHR43719:SF35">
    <property type="entry name" value="HISTIDINE KINASE 2"/>
    <property type="match status" value="1"/>
</dbReference>
<comment type="caution">
    <text evidence="7">The sequence shown here is derived from an EMBL/GenBank/DDBJ whole genome shotgun (WGS) entry which is preliminary data.</text>
</comment>
<dbReference type="EC" id="2.7.13.3" evidence="2"/>
<gene>
    <name evidence="7" type="ORF">HYC85_011928</name>
</gene>
<evidence type="ECO:0000313" key="8">
    <source>
        <dbReference type="Proteomes" id="UP000593564"/>
    </source>
</evidence>
<proteinExistence type="predicted"/>
<dbReference type="Pfam" id="PF00072">
    <property type="entry name" value="Response_reg"/>
    <property type="match status" value="2"/>
</dbReference>